<dbReference type="EMBL" id="JAPWDV010000004">
    <property type="protein sequence ID" value="KAJ6215380.1"/>
    <property type="molecule type" value="Genomic_DNA"/>
</dbReference>
<evidence type="ECO:0000313" key="3">
    <source>
        <dbReference type="Proteomes" id="UP001142055"/>
    </source>
</evidence>
<dbReference type="AlphaFoldDB" id="A0A9Q0RII6"/>
<dbReference type="InterPro" id="IPR008042">
    <property type="entry name" value="Retrotrans_Pao"/>
</dbReference>
<organism evidence="2 3">
    <name type="scientific">Blomia tropicalis</name>
    <name type="common">Mite</name>
    <dbReference type="NCBI Taxonomy" id="40697"/>
    <lineage>
        <taxon>Eukaryota</taxon>
        <taxon>Metazoa</taxon>
        <taxon>Ecdysozoa</taxon>
        <taxon>Arthropoda</taxon>
        <taxon>Chelicerata</taxon>
        <taxon>Arachnida</taxon>
        <taxon>Acari</taxon>
        <taxon>Acariformes</taxon>
        <taxon>Sarcoptiformes</taxon>
        <taxon>Astigmata</taxon>
        <taxon>Glycyphagoidea</taxon>
        <taxon>Echimyopodidae</taxon>
        <taxon>Blomia</taxon>
    </lineage>
</organism>
<keyword evidence="3" id="KW-1185">Reference proteome</keyword>
<gene>
    <name evidence="1" type="ORF">RDWZM_009874</name>
    <name evidence="2" type="ORF">RDWZM_009880</name>
</gene>
<dbReference type="Proteomes" id="UP001142055">
    <property type="component" value="Chromosome 4"/>
</dbReference>
<reference evidence="2" key="1">
    <citation type="submission" date="2022-12" db="EMBL/GenBank/DDBJ databases">
        <title>Genome assemblies of Blomia tropicalis.</title>
        <authorList>
            <person name="Cui Y."/>
        </authorList>
    </citation>
    <scope>NUCLEOTIDE SEQUENCE</scope>
    <source>
        <tissue evidence="2">Adult mites</tissue>
    </source>
</reference>
<accession>A0A9Q0RII6</accession>
<sequence>MDSAKFGNIKQMINMKLSKGEDIDYESVKKDILNQAAELAIEEESRATNSINLEIHKAKHRKSFYCACKCRRCGNNHSHPTNKCFHLKKKKHDTTSNEAFKRNQQINCVKIGNSNVRFKQLNTHNLNWDDRMDDSLVQDVNDKRCALTVLSNVRLKRRLNENGEMFCFCDASFDSYGYVMYLDGDLIYGKSRVAPKPVARRLLSILTIGSNCNVRFRHISGRHNPTDLILRGCSPAQYMVQRIWKIDLLRLLKFAFENILIDVFGPLVLRNNQKAYGLMTVCRSTKATRIRVLENLRKDCLFEVLLNLWY</sequence>
<protein>
    <submittedName>
        <fullName evidence="2">Uncharacterized protein</fullName>
    </submittedName>
</protein>
<proteinExistence type="predicted"/>
<dbReference type="EMBL" id="JAPWDV010000004">
    <property type="protein sequence ID" value="KAJ6215374.1"/>
    <property type="molecule type" value="Genomic_DNA"/>
</dbReference>
<name>A0A9Q0RII6_BLOTA</name>
<evidence type="ECO:0000313" key="1">
    <source>
        <dbReference type="EMBL" id="KAJ6215374.1"/>
    </source>
</evidence>
<evidence type="ECO:0000313" key="2">
    <source>
        <dbReference type="EMBL" id="KAJ6215380.1"/>
    </source>
</evidence>
<comment type="caution">
    <text evidence="2">The sequence shown here is derived from an EMBL/GenBank/DDBJ whole genome shotgun (WGS) entry which is preliminary data.</text>
</comment>
<dbReference type="Pfam" id="PF05380">
    <property type="entry name" value="Peptidase_A17"/>
    <property type="match status" value="1"/>
</dbReference>